<dbReference type="Pfam" id="PF23565">
    <property type="entry name" value="ARM_TANGO6"/>
    <property type="match status" value="1"/>
</dbReference>
<feature type="domain" description="RNA polymerase II assembly factor Rtp1 C-terminal" evidence="3">
    <location>
        <begin position="713"/>
        <end position="824"/>
    </location>
</feature>
<feature type="domain" description="TANGO6 HEAT repeat" evidence="4">
    <location>
        <begin position="254"/>
        <end position="463"/>
    </location>
</feature>
<dbReference type="Gene3D" id="1.25.10.10">
    <property type="entry name" value="Leucine-rich Repeat Variant"/>
    <property type="match status" value="1"/>
</dbReference>
<dbReference type="InterPro" id="IPR057407">
    <property type="entry name" value="HEAT_TANGO6"/>
</dbReference>
<organism evidence="5 6">
    <name type="scientific">Cylindrobasidium torrendii FP15055 ss-10</name>
    <dbReference type="NCBI Taxonomy" id="1314674"/>
    <lineage>
        <taxon>Eukaryota</taxon>
        <taxon>Fungi</taxon>
        <taxon>Dikarya</taxon>
        <taxon>Basidiomycota</taxon>
        <taxon>Agaricomycotina</taxon>
        <taxon>Agaricomycetes</taxon>
        <taxon>Agaricomycetidae</taxon>
        <taxon>Agaricales</taxon>
        <taxon>Marasmiineae</taxon>
        <taxon>Physalacriaceae</taxon>
        <taxon>Cylindrobasidium</taxon>
    </lineage>
</organism>
<dbReference type="Proteomes" id="UP000054007">
    <property type="component" value="Unassembled WGS sequence"/>
</dbReference>
<dbReference type="InterPro" id="IPR039600">
    <property type="entry name" value="TANGO6/Rtp1"/>
</dbReference>
<sequence length="992" mass="109108">MTDHDRLKHLLLAGSFLIGAKDSNSAHSSSNAAFDRLKKFYDYQERPCKVSAKTPTRELHLVTADEALDVVLQVQSIVGIPAEDESKIPPLGTRDIAHLRALLSLAFKWGTDTLLSHILGAISNSIKHTGPSKIVSVDNAEQDYTRISSMLDRLLKLLFPESPESRFPQTHITTSILSKNLLDVLKPTVALAWMPSSISIASIQPLTHLRPYVLRLLSLIPPSDAILALGGVISAFPSPAYIPRISSGLLTRQLLRPRGIRGLCITIFGEDEDSADTATDLNKMEHIAKVLTTVPKDMDPQGYCRTILLELVDLLVPVKPIVGDVPQSFKRAAAFALSCIVTGEETHTQKAILLALLHDPLHVASPNTTLLAPASRSLDILTTLLIHADPSPTLISTLVGPIVPALYALQEHLENVKTSDPTILESVRALLATWARITDTDECLGVLWSIVVSGQQDGWKTDFEGNLVRTAASAVNAQQRLELFTPQSRREAEEAGELDPNANVMDLYPDPARFVASLQRMGRAEVISEVFVRCLEGYRAAKVLTSDDDDPLKTLLFLQLIIQMQTQLKEGLLSLKNPSHILGFVKHVLVDAKKAEEEPETKHVKTGLDALRIVDGDEDEEVEDGDSDDEQSGSERYDEMIDTAVNLLLSILEANPDMSAKTVPILDEIFELLDHAPPSLRSLVREARMVMTIRIASAQETPERTRQPGEDTYQRALKLLQDPILPVRMHGLMLLRELRDPPEALVPAIVAIFMEAIRDDESYLYLSGVQGLAGMVDKHGKGILGRLVDEYIADLEGTIWDQATLDKRVRIGEALGIAIKRCGSALASYVDGIVPPLQRVLRSSGAPTALKTSAVSLLADCVGTYFLALGAYWEELVSSMLDLLQAETSTKEEEDPTKGMDANPTQRQRFPPMRRAALHFLGMLIRETTRAAYDGVAQLSFEPALLRRAKITLQYLAATEGDGIAKVMAREVTEAVTELEKAYVEYGTYRYK</sequence>
<proteinExistence type="inferred from homology"/>
<protein>
    <submittedName>
        <fullName evidence="5">Uncharacterized protein</fullName>
    </submittedName>
</protein>
<feature type="compositionally biased region" description="Acidic residues" evidence="2">
    <location>
        <begin position="616"/>
        <end position="632"/>
    </location>
</feature>
<dbReference type="OrthoDB" id="39591at2759"/>
<dbReference type="PANTHER" id="PTHR20959:SF1">
    <property type="entry name" value="TRANSPORT AND GOLGI ORGANIZATION PROTEIN 6 HOMOLOG"/>
    <property type="match status" value="1"/>
</dbReference>
<evidence type="ECO:0000256" key="1">
    <source>
        <dbReference type="ARBA" id="ARBA00005724"/>
    </source>
</evidence>
<dbReference type="GO" id="GO:0009306">
    <property type="term" value="P:protein secretion"/>
    <property type="evidence" value="ECO:0007669"/>
    <property type="project" value="TreeGrafter"/>
</dbReference>
<evidence type="ECO:0000259" key="4">
    <source>
        <dbReference type="Pfam" id="PF23565"/>
    </source>
</evidence>
<dbReference type="AlphaFoldDB" id="A0A0D7BTQ6"/>
<evidence type="ECO:0000313" key="5">
    <source>
        <dbReference type="EMBL" id="KIY73777.1"/>
    </source>
</evidence>
<comment type="similarity">
    <text evidence="1">Belongs to the Tango6 family.</text>
</comment>
<reference evidence="5 6" key="1">
    <citation type="journal article" date="2015" name="Fungal Genet. Biol.">
        <title>Evolution of novel wood decay mechanisms in Agaricales revealed by the genome sequences of Fistulina hepatica and Cylindrobasidium torrendii.</title>
        <authorList>
            <person name="Floudas D."/>
            <person name="Held B.W."/>
            <person name="Riley R."/>
            <person name="Nagy L.G."/>
            <person name="Koehler G."/>
            <person name="Ransdell A.S."/>
            <person name="Younus H."/>
            <person name="Chow J."/>
            <person name="Chiniquy J."/>
            <person name="Lipzen A."/>
            <person name="Tritt A."/>
            <person name="Sun H."/>
            <person name="Haridas S."/>
            <person name="LaButti K."/>
            <person name="Ohm R.A."/>
            <person name="Kues U."/>
            <person name="Blanchette R.A."/>
            <person name="Grigoriev I.V."/>
            <person name="Minto R.E."/>
            <person name="Hibbett D.S."/>
        </authorList>
    </citation>
    <scope>NUCLEOTIDE SEQUENCE [LARGE SCALE GENOMIC DNA]</scope>
    <source>
        <strain evidence="5 6">FP15055 ss-10</strain>
    </source>
</reference>
<dbReference type="InterPro" id="IPR019451">
    <property type="entry name" value="Rtp1_C1"/>
</dbReference>
<dbReference type="Pfam" id="PF10363">
    <property type="entry name" value="RTP1_C1"/>
    <property type="match status" value="1"/>
</dbReference>
<dbReference type="EMBL" id="KN880434">
    <property type="protein sequence ID" value="KIY73777.1"/>
    <property type="molecule type" value="Genomic_DNA"/>
</dbReference>
<accession>A0A0D7BTQ6</accession>
<dbReference type="InterPro" id="IPR016024">
    <property type="entry name" value="ARM-type_fold"/>
</dbReference>
<name>A0A0D7BTQ6_9AGAR</name>
<gene>
    <name evidence="5" type="ORF">CYLTODRAFT_406490</name>
</gene>
<keyword evidence="6" id="KW-1185">Reference proteome</keyword>
<dbReference type="InterPro" id="IPR011989">
    <property type="entry name" value="ARM-like"/>
</dbReference>
<evidence type="ECO:0000256" key="2">
    <source>
        <dbReference type="SAM" id="MobiDB-lite"/>
    </source>
</evidence>
<feature type="region of interest" description="Disordered" evidence="2">
    <location>
        <begin position="616"/>
        <end position="636"/>
    </location>
</feature>
<dbReference type="PANTHER" id="PTHR20959">
    <property type="entry name" value="TRANSPORT AND GOLGI ORGANIZATION PROTEIN 6 FAMILY MEMBER"/>
    <property type="match status" value="1"/>
</dbReference>
<evidence type="ECO:0000313" key="6">
    <source>
        <dbReference type="Proteomes" id="UP000054007"/>
    </source>
</evidence>
<dbReference type="SUPFAM" id="SSF48371">
    <property type="entry name" value="ARM repeat"/>
    <property type="match status" value="1"/>
</dbReference>
<feature type="region of interest" description="Disordered" evidence="2">
    <location>
        <begin position="888"/>
        <end position="908"/>
    </location>
</feature>
<evidence type="ECO:0000259" key="3">
    <source>
        <dbReference type="Pfam" id="PF10363"/>
    </source>
</evidence>